<accession>A0A1T5GDS8</accession>
<dbReference type="PROSITE" id="PS51257">
    <property type="entry name" value="PROKAR_LIPOPROTEIN"/>
    <property type="match status" value="1"/>
</dbReference>
<dbReference type="AlphaFoldDB" id="A0A1T5GDS8"/>
<evidence type="ECO:0000313" key="1">
    <source>
        <dbReference type="EMBL" id="SKC06560.1"/>
    </source>
</evidence>
<protein>
    <recommendedName>
        <fullName evidence="3">AhpC/TSA family protein</fullName>
    </recommendedName>
</protein>
<reference evidence="2" key="1">
    <citation type="submission" date="2017-02" db="EMBL/GenBank/DDBJ databases">
        <authorList>
            <person name="Varghese N."/>
            <person name="Submissions S."/>
        </authorList>
    </citation>
    <scope>NUCLEOTIDE SEQUENCE [LARGE SCALE GENOMIC DNA]</scope>
    <source>
        <strain evidence="2">DSM 24412</strain>
    </source>
</reference>
<keyword evidence="2" id="KW-1185">Reference proteome</keyword>
<dbReference type="EMBL" id="FUYV01000009">
    <property type="protein sequence ID" value="SKC06560.1"/>
    <property type="molecule type" value="Genomic_DNA"/>
</dbReference>
<dbReference type="STRING" id="889453.SAMN03080601_01827"/>
<name>A0A1T5GDS8_9BACT</name>
<proteinExistence type="predicted"/>
<organism evidence="1 2">
    <name type="scientific">Alkalitalea saponilacus</name>
    <dbReference type="NCBI Taxonomy" id="889453"/>
    <lineage>
        <taxon>Bacteria</taxon>
        <taxon>Pseudomonadati</taxon>
        <taxon>Bacteroidota</taxon>
        <taxon>Bacteroidia</taxon>
        <taxon>Marinilabiliales</taxon>
        <taxon>Marinilabiliaceae</taxon>
        <taxon>Alkalitalea</taxon>
    </lineage>
</organism>
<sequence>MKIKLLVMSFTILFCSCSRVSQSENELRSILNTQLNIDQFDSVIHRDSKISFQLFRETYSYLSVVYLQEGCMPCYPKFVEWHQEMERIGNISDYSVLFIIQTEWPDVFFKKTSEISNKSDERFYIIIDPEHQFFIKNNQIPNWIMNSSMLIDKENKIKMVGAPWINEDMKNLFYKTVSSDQ</sequence>
<dbReference type="Proteomes" id="UP000191055">
    <property type="component" value="Unassembled WGS sequence"/>
</dbReference>
<evidence type="ECO:0008006" key="3">
    <source>
        <dbReference type="Google" id="ProtNLM"/>
    </source>
</evidence>
<evidence type="ECO:0000313" key="2">
    <source>
        <dbReference type="Proteomes" id="UP000191055"/>
    </source>
</evidence>
<gene>
    <name evidence="1" type="ORF">SAMN03080601_01827</name>
</gene>